<proteinExistence type="predicted"/>
<feature type="domain" description="Protein kinase" evidence="1">
    <location>
        <begin position="133"/>
        <end position="494"/>
    </location>
</feature>
<dbReference type="InterPro" id="IPR011009">
    <property type="entry name" value="Kinase-like_dom_sf"/>
</dbReference>
<sequence length="494" mass="57081">MNELEWSAFDRTTLKFIPEGVVDRLVHENAVATSLRINRHSLEEADLIEFILKQAKKAFSVAILAQANTNEAMRWLQKNGICDKDLPVRRQTREWSKSWRRDFYEQQWKVFVPIFSVEKPMHEFQEAQILPFIGKPVATVDGSFGEITQYILHKDHILPKPQVHTSFAVKRIKGGNVARDHVERWEKEVEALRDMETLKQNHIIRFITAFRRRKRDSTVEHYIMFEWADGGNLRDLWRSMPRPTVTSSIISAMITQLVGLAEALCAAHYIGMGARSYRHGNLKPENIFVFKTSEALPTLKIGDWGEAKFHEKATELRPEQTLVEYATLRYEAPEAVTGLSLKWLSQPIKRRSRLYDIWAMGCITLEFMIWLLYGVDELGRFHTEMQDDLSTNEPYYQIRMRDGVKIARVHSVAVRWMEHMAKEHVCQPDTALGDLLDIVRNGLLVVKLPRRMESYVTPLSDSKQRSVGLLTVPAEQSTMPSEPDIPTIIVTDPT</sequence>
<evidence type="ECO:0000259" key="1">
    <source>
        <dbReference type="PROSITE" id="PS50011"/>
    </source>
</evidence>
<reference evidence="2 3" key="1">
    <citation type="submission" date="2024-02" db="EMBL/GenBank/DDBJ databases">
        <title>De novo assembly and annotation of 12 fungi associated with fruit tree decline syndrome in Ontario, Canada.</title>
        <authorList>
            <person name="Sulman M."/>
            <person name="Ellouze W."/>
            <person name="Ilyukhin E."/>
        </authorList>
    </citation>
    <scope>NUCLEOTIDE SEQUENCE [LARGE SCALE GENOMIC DNA]</scope>
    <source>
        <strain evidence="2 3">M97-236</strain>
    </source>
</reference>
<keyword evidence="3" id="KW-1185">Reference proteome</keyword>
<gene>
    <name evidence="2" type="ORF">SLS59_006498</name>
</gene>
<dbReference type="EMBL" id="JAKIXB020000021">
    <property type="protein sequence ID" value="KAL1599048.1"/>
    <property type="molecule type" value="Genomic_DNA"/>
</dbReference>
<dbReference type="PROSITE" id="PS50011">
    <property type="entry name" value="PROTEIN_KINASE_DOM"/>
    <property type="match status" value="1"/>
</dbReference>
<protein>
    <recommendedName>
        <fullName evidence="1">Protein kinase domain-containing protein</fullName>
    </recommendedName>
</protein>
<dbReference type="InterPro" id="IPR000719">
    <property type="entry name" value="Prot_kinase_dom"/>
</dbReference>
<accession>A0ABR3R3Q1</accession>
<dbReference type="Proteomes" id="UP001521222">
    <property type="component" value="Unassembled WGS sequence"/>
</dbReference>
<dbReference type="Gene3D" id="1.10.510.10">
    <property type="entry name" value="Transferase(Phosphotransferase) domain 1"/>
    <property type="match status" value="1"/>
</dbReference>
<name>A0ABR3R3Q1_9PLEO</name>
<comment type="caution">
    <text evidence="2">The sequence shown here is derived from an EMBL/GenBank/DDBJ whole genome shotgun (WGS) entry which is preliminary data.</text>
</comment>
<dbReference type="Pfam" id="PF00069">
    <property type="entry name" value="Pkinase"/>
    <property type="match status" value="1"/>
</dbReference>
<organism evidence="2 3">
    <name type="scientific">Nothophoma quercina</name>
    <dbReference type="NCBI Taxonomy" id="749835"/>
    <lineage>
        <taxon>Eukaryota</taxon>
        <taxon>Fungi</taxon>
        <taxon>Dikarya</taxon>
        <taxon>Ascomycota</taxon>
        <taxon>Pezizomycotina</taxon>
        <taxon>Dothideomycetes</taxon>
        <taxon>Pleosporomycetidae</taxon>
        <taxon>Pleosporales</taxon>
        <taxon>Pleosporineae</taxon>
        <taxon>Didymellaceae</taxon>
        <taxon>Nothophoma</taxon>
    </lineage>
</organism>
<dbReference type="PANTHER" id="PTHR24359">
    <property type="entry name" value="SERINE/THREONINE-PROTEIN KINASE SBK1"/>
    <property type="match status" value="1"/>
</dbReference>
<evidence type="ECO:0000313" key="3">
    <source>
        <dbReference type="Proteomes" id="UP001521222"/>
    </source>
</evidence>
<dbReference type="SMART" id="SM00220">
    <property type="entry name" value="S_TKc"/>
    <property type="match status" value="1"/>
</dbReference>
<evidence type="ECO:0000313" key="2">
    <source>
        <dbReference type="EMBL" id="KAL1599048.1"/>
    </source>
</evidence>
<dbReference type="PANTHER" id="PTHR24359:SF1">
    <property type="entry name" value="INHIBITOR OF NUCLEAR FACTOR KAPPA-B KINASE EPSILON SUBUNIT HOMOLOG 1-RELATED"/>
    <property type="match status" value="1"/>
</dbReference>
<dbReference type="SUPFAM" id="SSF56112">
    <property type="entry name" value="Protein kinase-like (PK-like)"/>
    <property type="match status" value="1"/>
</dbReference>